<feature type="active site" description="Charge relay system" evidence="5">
    <location>
        <position position="450"/>
    </location>
</feature>
<dbReference type="SUPFAM" id="SSF49373">
    <property type="entry name" value="Invasin/intimin cell-adhesion fragments"/>
    <property type="match status" value="1"/>
</dbReference>
<feature type="active site" description="Charge relay system" evidence="5">
    <location>
        <position position="280"/>
    </location>
</feature>
<dbReference type="PANTHER" id="PTHR43806">
    <property type="entry name" value="PEPTIDASE S8"/>
    <property type="match status" value="1"/>
</dbReference>
<dbReference type="InterPro" id="IPR015500">
    <property type="entry name" value="Peptidase_S8_subtilisin-rel"/>
</dbReference>
<evidence type="ECO:0000313" key="9">
    <source>
        <dbReference type="Proteomes" id="UP000661607"/>
    </source>
</evidence>
<gene>
    <name evidence="8" type="ORF">H4W81_009216</name>
</gene>
<accession>A0ABR9KWM4</accession>
<dbReference type="InterPro" id="IPR023828">
    <property type="entry name" value="Peptidase_S8_Ser-AS"/>
</dbReference>
<dbReference type="PANTHER" id="PTHR43806:SF11">
    <property type="entry name" value="CEREVISIN-RELATED"/>
    <property type="match status" value="1"/>
</dbReference>
<sequence length="590" mass="62535">MQSRPRRYIAAVLPQPYLAAKGVLASPLEPAALNELLERDPQVQVHRQLEMPDRVGTLGTGGVSFPHVTIAEMTREHATVLSQQLPQVHIERDRLLTYTQLSSMPRRATRRQMVLPVGVEATFTFLVTDTEGNPIPDATVLVNGYLWPAQTVTGPDGRGKVTLTGETPESIASVQVKPTGGFWSLLIDRPALKTDLDNLIVVRKLSDSFADFPDQQRFGWGQQAMQLHRLPPTFRGAGVKIAVIDSGVDAEHTDLAGEVTEGCDLSGRKAGGWKVDTVHHGSHCAGVITGADNDEGIVGFAVEAQVHACKIFPGGRLSDLIEALDYCIDKEIDVVNLSLGTKEFSPLVAAKIEEARNAGVACVVAAGNDGGAVNFPGNMPIVLTVAAIGKADAFPDDSTHADQIREPRTIDGYFSPEFTCFGPEIDVCAPGVAILSSVPPDSYAAWDGTSMAAPHVTGLAALVLAHHGDFRDGFGTRDARRVDRLFQIIKSSCTPLNLGDPHRTGAGLPDAMRALAPALTGVTPQSLLDQLAGEMIWAGLLPVAPAPAPVPMQGIGPQWQPATSGQAALAQLSGEMYAAGLIAPGSSGWQ</sequence>
<dbReference type="RefSeq" id="WP_192780468.1">
    <property type="nucleotide sequence ID" value="NZ_JADBEF010000001.1"/>
</dbReference>
<feature type="domain" description="Peptidase S8/S53" evidence="7">
    <location>
        <begin position="236"/>
        <end position="469"/>
    </location>
</feature>
<keyword evidence="9" id="KW-1185">Reference proteome</keyword>
<evidence type="ECO:0000259" key="7">
    <source>
        <dbReference type="Pfam" id="PF00082"/>
    </source>
</evidence>
<organism evidence="8 9">
    <name type="scientific">Nonomuraea africana</name>
    <dbReference type="NCBI Taxonomy" id="46171"/>
    <lineage>
        <taxon>Bacteria</taxon>
        <taxon>Bacillati</taxon>
        <taxon>Actinomycetota</taxon>
        <taxon>Actinomycetes</taxon>
        <taxon>Streptosporangiales</taxon>
        <taxon>Streptosporangiaceae</taxon>
        <taxon>Nonomuraea</taxon>
    </lineage>
</organism>
<dbReference type="InterPro" id="IPR023827">
    <property type="entry name" value="Peptidase_S8_Asp-AS"/>
</dbReference>
<feature type="active site" description="Charge relay system" evidence="5">
    <location>
        <position position="245"/>
    </location>
</feature>
<dbReference type="GO" id="GO:0008233">
    <property type="term" value="F:peptidase activity"/>
    <property type="evidence" value="ECO:0007669"/>
    <property type="project" value="UniProtKB-KW"/>
</dbReference>
<keyword evidence="3 5" id="KW-0378">Hydrolase</keyword>
<proteinExistence type="inferred from homology"/>
<dbReference type="InterPro" id="IPR008964">
    <property type="entry name" value="Invasin/intimin_cell_adhesion"/>
</dbReference>
<dbReference type="SUPFAM" id="SSF52743">
    <property type="entry name" value="Subtilisin-like"/>
    <property type="match status" value="1"/>
</dbReference>
<evidence type="ECO:0000256" key="4">
    <source>
        <dbReference type="ARBA" id="ARBA00022825"/>
    </source>
</evidence>
<protein>
    <submittedName>
        <fullName evidence="8">Subtilisin family serine protease</fullName>
    </submittedName>
</protein>
<evidence type="ECO:0000256" key="1">
    <source>
        <dbReference type="ARBA" id="ARBA00011073"/>
    </source>
</evidence>
<dbReference type="InterPro" id="IPR036852">
    <property type="entry name" value="Peptidase_S8/S53_dom_sf"/>
</dbReference>
<dbReference type="EMBL" id="JADBEF010000001">
    <property type="protein sequence ID" value="MBE1566437.1"/>
    <property type="molecule type" value="Genomic_DNA"/>
</dbReference>
<evidence type="ECO:0000256" key="5">
    <source>
        <dbReference type="PROSITE-ProRule" id="PRU01240"/>
    </source>
</evidence>
<dbReference type="Pfam" id="PF00082">
    <property type="entry name" value="Peptidase_S8"/>
    <property type="match status" value="1"/>
</dbReference>
<dbReference type="GO" id="GO:0006508">
    <property type="term" value="P:proteolysis"/>
    <property type="evidence" value="ECO:0007669"/>
    <property type="project" value="UniProtKB-KW"/>
</dbReference>
<dbReference type="PROSITE" id="PS00136">
    <property type="entry name" value="SUBTILASE_ASP"/>
    <property type="match status" value="1"/>
</dbReference>
<comment type="similarity">
    <text evidence="1 5 6">Belongs to the peptidase S8 family.</text>
</comment>
<dbReference type="Gene3D" id="3.40.50.200">
    <property type="entry name" value="Peptidase S8/S53 domain"/>
    <property type="match status" value="1"/>
</dbReference>
<keyword evidence="4 5" id="KW-0720">Serine protease</keyword>
<dbReference type="Proteomes" id="UP000661607">
    <property type="component" value="Unassembled WGS sequence"/>
</dbReference>
<dbReference type="InterPro" id="IPR000209">
    <property type="entry name" value="Peptidase_S8/S53_dom"/>
</dbReference>
<dbReference type="PROSITE" id="PS51892">
    <property type="entry name" value="SUBTILASE"/>
    <property type="match status" value="1"/>
</dbReference>
<dbReference type="PRINTS" id="PR00723">
    <property type="entry name" value="SUBTILISIN"/>
</dbReference>
<evidence type="ECO:0000256" key="2">
    <source>
        <dbReference type="ARBA" id="ARBA00022670"/>
    </source>
</evidence>
<evidence type="ECO:0000256" key="6">
    <source>
        <dbReference type="RuleBase" id="RU003355"/>
    </source>
</evidence>
<keyword evidence="2 5" id="KW-0645">Protease</keyword>
<dbReference type="InterPro" id="IPR022398">
    <property type="entry name" value="Peptidase_S8_His-AS"/>
</dbReference>
<comment type="caution">
    <text evidence="8">The sequence shown here is derived from an EMBL/GenBank/DDBJ whole genome shotgun (WGS) entry which is preliminary data.</text>
</comment>
<evidence type="ECO:0000313" key="8">
    <source>
        <dbReference type="EMBL" id="MBE1566437.1"/>
    </source>
</evidence>
<dbReference type="PROSITE" id="PS00137">
    <property type="entry name" value="SUBTILASE_HIS"/>
    <property type="match status" value="1"/>
</dbReference>
<dbReference type="InterPro" id="IPR050131">
    <property type="entry name" value="Peptidase_S8_subtilisin-like"/>
</dbReference>
<dbReference type="PROSITE" id="PS00138">
    <property type="entry name" value="SUBTILASE_SER"/>
    <property type="match status" value="1"/>
</dbReference>
<reference evidence="8 9" key="1">
    <citation type="submission" date="2020-10" db="EMBL/GenBank/DDBJ databases">
        <title>Sequencing the genomes of 1000 actinobacteria strains.</title>
        <authorList>
            <person name="Klenk H.-P."/>
        </authorList>
    </citation>
    <scope>NUCLEOTIDE SEQUENCE [LARGE SCALE GENOMIC DNA]</scope>
    <source>
        <strain evidence="8 9">DSM 43748</strain>
    </source>
</reference>
<evidence type="ECO:0000256" key="3">
    <source>
        <dbReference type="ARBA" id="ARBA00022801"/>
    </source>
</evidence>
<name>A0ABR9KWM4_9ACTN</name>